<sequence length="148" mass="16143">MQGMNLKWKVSRVSVSIAGRPSASTRPWNQYLCTTTVVLGWTQDEHFLEDDLSLDSGFGSSMTKMGPRMECWVGGCTGQCTAKVVMLATCCSRTPVRLSNQAIGIAMRWQNWAFVFNSKLPAIRPAKTKTSSCTSATLVSATSSYLSS</sequence>
<dbReference type="EMBL" id="OZ019893">
    <property type="protein sequence ID" value="CAK9190192.1"/>
    <property type="molecule type" value="Genomic_DNA"/>
</dbReference>
<keyword evidence="2" id="KW-1185">Reference proteome</keyword>
<accession>A0ABP0T9A8</accession>
<gene>
    <name evidence="1" type="ORF">CSSPTR1EN2_LOCUS742</name>
</gene>
<reference evidence="1 2" key="1">
    <citation type="submission" date="2024-02" db="EMBL/GenBank/DDBJ databases">
        <authorList>
            <consortium name="ELIXIR-Norway"/>
            <consortium name="Elixir Norway"/>
        </authorList>
    </citation>
    <scope>NUCLEOTIDE SEQUENCE [LARGE SCALE GENOMIC DNA]</scope>
</reference>
<protein>
    <submittedName>
        <fullName evidence="1">Uncharacterized protein</fullName>
    </submittedName>
</protein>
<evidence type="ECO:0000313" key="2">
    <source>
        <dbReference type="Proteomes" id="UP001497512"/>
    </source>
</evidence>
<organism evidence="1 2">
    <name type="scientific">Sphagnum troendelagicum</name>
    <dbReference type="NCBI Taxonomy" id="128251"/>
    <lineage>
        <taxon>Eukaryota</taxon>
        <taxon>Viridiplantae</taxon>
        <taxon>Streptophyta</taxon>
        <taxon>Embryophyta</taxon>
        <taxon>Bryophyta</taxon>
        <taxon>Sphagnophytina</taxon>
        <taxon>Sphagnopsida</taxon>
        <taxon>Sphagnales</taxon>
        <taxon>Sphagnaceae</taxon>
        <taxon>Sphagnum</taxon>
    </lineage>
</organism>
<evidence type="ECO:0000313" key="1">
    <source>
        <dbReference type="EMBL" id="CAK9190192.1"/>
    </source>
</evidence>
<proteinExistence type="predicted"/>
<dbReference type="Proteomes" id="UP001497512">
    <property type="component" value="Chromosome 1"/>
</dbReference>
<name>A0ABP0T9A8_9BRYO</name>